<dbReference type="Pfam" id="PF08220">
    <property type="entry name" value="HTH_DeoR"/>
    <property type="match status" value="1"/>
</dbReference>
<dbReference type="GO" id="GO:0003677">
    <property type="term" value="F:DNA binding"/>
    <property type="evidence" value="ECO:0007669"/>
    <property type="project" value="UniProtKB-KW"/>
</dbReference>
<evidence type="ECO:0000259" key="4">
    <source>
        <dbReference type="PROSITE" id="PS51000"/>
    </source>
</evidence>
<dbReference type="InterPro" id="IPR018356">
    <property type="entry name" value="Tscrpt_reg_HTH_DeoR_CS"/>
</dbReference>
<dbReference type="InterPro" id="IPR050313">
    <property type="entry name" value="Carb_Metab_HTH_regulators"/>
</dbReference>
<evidence type="ECO:0000256" key="2">
    <source>
        <dbReference type="ARBA" id="ARBA00023125"/>
    </source>
</evidence>
<dbReference type="PROSITE" id="PS51000">
    <property type="entry name" value="HTH_DEOR_2"/>
    <property type="match status" value="1"/>
</dbReference>
<dbReference type="SMART" id="SM00420">
    <property type="entry name" value="HTH_DEOR"/>
    <property type="match status" value="1"/>
</dbReference>
<evidence type="ECO:0000256" key="1">
    <source>
        <dbReference type="ARBA" id="ARBA00023015"/>
    </source>
</evidence>
<dbReference type="InterPro" id="IPR014036">
    <property type="entry name" value="DeoR-like_C"/>
</dbReference>
<keyword evidence="6" id="KW-1185">Reference proteome</keyword>
<feature type="domain" description="HTH deoR-type" evidence="4">
    <location>
        <begin position="8"/>
        <end position="63"/>
    </location>
</feature>
<comment type="caution">
    <text evidence="5">The sequence shown here is derived from an EMBL/GenBank/DDBJ whole genome shotgun (WGS) entry which is preliminary data.</text>
</comment>
<sequence length="257" mass="28455">MTNRKWTKKARWREIREQLDRQPVVQISEMADYFDVSVETVRRDIDSMATEGLVIRTYGGAANFRIASEPTLEERTEVLIDERKKISLAALPRVNNGDVLMMDASATCVHFGELLARERTDLTVITNSFSVAQALASNCTVTVLMLPGVFNAHENANYGGLTVEYLQRYQADHCFSSCGALTPRGPTEVNAEVSCLKRAMIQLSKQTTLLIDHSKLGSGKLETVCPLSQISEIVCDANPTEEVQLALQRASVSLCLI</sequence>
<keyword evidence="1" id="KW-0805">Transcription regulation</keyword>
<proteinExistence type="predicted"/>
<name>A0ABS6AAY1_9GAMM</name>
<dbReference type="Proteomes" id="UP000753376">
    <property type="component" value="Unassembled WGS sequence"/>
</dbReference>
<evidence type="ECO:0000313" key="5">
    <source>
        <dbReference type="EMBL" id="MBU2875293.1"/>
    </source>
</evidence>
<dbReference type="InterPro" id="IPR001034">
    <property type="entry name" value="DeoR_HTH"/>
</dbReference>
<dbReference type="Pfam" id="PF00455">
    <property type="entry name" value="DeoRC"/>
    <property type="match status" value="1"/>
</dbReference>
<dbReference type="RefSeq" id="WP_216009096.1">
    <property type="nucleotide sequence ID" value="NZ_JAHKPV010000021.1"/>
</dbReference>
<keyword evidence="3" id="KW-0804">Transcription</keyword>
<organism evidence="5 6">
    <name type="scientific">Marinobacter salexigens</name>
    <dbReference type="NCBI Taxonomy" id="1925763"/>
    <lineage>
        <taxon>Bacteria</taxon>
        <taxon>Pseudomonadati</taxon>
        <taxon>Pseudomonadota</taxon>
        <taxon>Gammaproteobacteria</taxon>
        <taxon>Pseudomonadales</taxon>
        <taxon>Marinobacteraceae</taxon>
        <taxon>Marinobacter</taxon>
    </lineage>
</organism>
<protein>
    <submittedName>
        <fullName evidence="5">DeoR/GlpR family DNA-binding transcription regulator</fullName>
    </submittedName>
</protein>
<dbReference type="PANTHER" id="PTHR30363">
    <property type="entry name" value="HTH-TYPE TRANSCRIPTIONAL REGULATOR SRLR-RELATED"/>
    <property type="match status" value="1"/>
</dbReference>
<evidence type="ECO:0000256" key="3">
    <source>
        <dbReference type="ARBA" id="ARBA00023163"/>
    </source>
</evidence>
<gene>
    <name evidence="5" type="ORF">KO508_14910</name>
</gene>
<dbReference type="SMART" id="SM01134">
    <property type="entry name" value="DeoRC"/>
    <property type="match status" value="1"/>
</dbReference>
<accession>A0ABS6AAY1</accession>
<evidence type="ECO:0000313" key="6">
    <source>
        <dbReference type="Proteomes" id="UP000753376"/>
    </source>
</evidence>
<dbReference type="PANTHER" id="PTHR30363:SF44">
    <property type="entry name" value="AGA OPERON TRANSCRIPTIONAL REPRESSOR-RELATED"/>
    <property type="match status" value="1"/>
</dbReference>
<dbReference type="EMBL" id="JAHKPV010000021">
    <property type="protein sequence ID" value="MBU2875293.1"/>
    <property type="molecule type" value="Genomic_DNA"/>
</dbReference>
<dbReference type="PROSITE" id="PS00894">
    <property type="entry name" value="HTH_DEOR_1"/>
    <property type="match status" value="1"/>
</dbReference>
<keyword evidence="2 5" id="KW-0238">DNA-binding</keyword>
<reference evidence="5 6" key="1">
    <citation type="submission" date="2021-05" db="EMBL/GenBank/DDBJ databases">
        <title>Draft genomes of bacteria isolated from model marine particles.</title>
        <authorList>
            <person name="Datta M.S."/>
            <person name="Schwartzman J.A."/>
            <person name="Enke T.N."/>
            <person name="Saavedra J."/>
            <person name="Cermak N."/>
            <person name="Cordero O.X."/>
        </authorList>
    </citation>
    <scope>NUCLEOTIDE SEQUENCE [LARGE SCALE GENOMIC DNA]</scope>
    <source>
        <strain evidence="5 6">D2M19</strain>
    </source>
</reference>